<proteinExistence type="predicted"/>
<name>A0A6J6FJS1_9ZZZZ</name>
<organism evidence="2">
    <name type="scientific">freshwater metagenome</name>
    <dbReference type="NCBI Taxonomy" id="449393"/>
    <lineage>
        <taxon>unclassified sequences</taxon>
        <taxon>metagenomes</taxon>
        <taxon>ecological metagenomes</taxon>
    </lineage>
</organism>
<feature type="compositionally biased region" description="Acidic residues" evidence="1">
    <location>
        <begin position="49"/>
        <end position="66"/>
    </location>
</feature>
<evidence type="ECO:0000313" key="2">
    <source>
        <dbReference type="EMBL" id="CAB4589141.1"/>
    </source>
</evidence>
<gene>
    <name evidence="2" type="ORF">UFOPK1808_00050</name>
</gene>
<protein>
    <submittedName>
        <fullName evidence="2">Unannotated protein</fullName>
    </submittedName>
</protein>
<sequence length="66" mass="7076">MSDFELCPECEGPVVGFGADQRCTECGITFNEMRDAAGDDVFDGLNGDDLIDSDGDYGENGDSDSW</sequence>
<feature type="region of interest" description="Disordered" evidence="1">
    <location>
        <begin position="45"/>
        <end position="66"/>
    </location>
</feature>
<accession>A0A6J6FJS1</accession>
<dbReference type="EMBL" id="CAEZUL010000003">
    <property type="protein sequence ID" value="CAB4589141.1"/>
    <property type="molecule type" value="Genomic_DNA"/>
</dbReference>
<reference evidence="2" key="1">
    <citation type="submission" date="2020-05" db="EMBL/GenBank/DDBJ databases">
        <authorList>
            <person name="Chiriac C."/>
            <person name="Salcher M."/>
            <person name="Ghai R."/>
            <person name="Kavagutti S V."/>
        </authorList>
    </citation>
    <scope>NUCLEOTIDE SEQUENCE</scope>
</reference>
<evidence type="ECO:0000256" key="1">
    <source>
        <dbReference type="SAM" id="MobiDB-lite"/>
    </source>
</evidence>
<dbReference type="AlphaFoldDB" id="A0A6J6FJS1"/>